<organism evidence="2 3">
    <name type="scientific">candidate division WOR-3 bacterium</name>
    <dbReference type="NCBI Taxonomy" id="2052148"/>
    <lineage>
        <taxon>Bacteria</taxon>
        <taxon>Bacteria division WOR-3</taxon>
    </lineage>
</organism>
<sequence length="72" mass="7585">MSAVMILVFLAGVVFSFAAIRFVTAVRKLAAGGHDTRSRNAGTNQDKPPLVFWTVASPILAAAFAALVILIL</sequence>
<evidence type="ECO:0000256" key="1">
    <source>
        <dbReference type="SAM" id="Phobius"/>
    </source>
</evidence>
<reference evidence="2" key="1">
    <citation type="submission" date="2019-11" db="EMBL/GenBank/DDBJ databases">
        <title>Microbial mats filling the niche in hypersaline microbial mats.</title>
        <authorList>
            <person name="Wong H.L."/>
            <person name="Macleod F.I."/>
            <person name="White R.A. III"/>
            <person name="Burns B.P."/>
        </authorList>
    </citation>
    <scope>NUCLEOTIDE SEQUENCE</scope>
    <source>
        <strain evidence="2">Bin_327</strain>
    </source>
</reference>
<protein>
    <submittedName>
        <fullName evidence="2">Uncharacterized protein</fullName>
    </submittedName>
</protein>
<dbReference type="EMBL" id="WJKJ01000123">
    <property type="protein sequence ID" value="MBD3364337.1"/>
    <property type="molecule type" value="Genomic_DNA"/>
</dbReference>
<keyword evidence="1" id="KW-0812">Transmembrane</keyword>
<evidence type="ECO:0000313" key="2">
    <source>
        <dbReference type="EMBL" id="MBD3364337.1"/>
    </source>
</evidence>
<dbReference type="AlphaFoldDB" id="A0A9D5K8L7"/>
<keyword evidence="1" id="KW-0472">Membrane</keyword>
<proteinExistence type="predicted"/>
<feature type="transmembrane region" description="Helical" evidence="1">
    <location>
        <begin position="49"/>
        <end position="71"/>
    </location>
</feature>
<accession>A0A9D5K8L7</accession>
<evidence type="ECO:0000313" key="3">
    <source>
        <dbReference type="Proteomes" id="UP000630660"/>
    </source>
</evidence>
<dbReference type="Proteomes" id="UP000630660">
    <property type="component" value="Unassembled WGS sequence"/>
</dbReference>
<keyword evidence="1" id="KW-1133">Transmembrane helix</keyword>
<name>A0A9D5K8L7_UNCW3</name>
<comment type="caution">
    <text evidence="2">The sequence shown here is derived from an EMBL/GenBank/DDBJ whole genome shotgun (WGS) entry which is preliminary data.</text>
</comment>
<gene>
    <name evidence="2" type="ORF">GF359_03885</name>
</gene>